<comment type="cofactor">
    <cofactor evidence="11">
        <name>heme</name>
        <dbReference type="ChEBI" id="CHEBI:30413"/>
    </cofactor>
</comment>
<feature type="binding site" description="axial binding residue" evidence="11">
    <location>
        <position position="475"/>
    </location>
    <ligand>
        <name>heme</name>
        <dbReference type="ChEBI" id="CHEBI:30413"/>
    </ligand>
    <ligandPart>
        <name>Fe</name>
        <dbReference type="ChEBI" id="CHEBI:18248"/>
    </ligandPart>
</feature>
<dbReference type="Gene3D" id="1.10.630.10">
    <property type="entry name" value="Cytochrome P450"/>
    <property type="match status" value="1"/>
</dbReference>
<evidence type="ECO:0000256" key="8">
    <source>
        <dbReference type="ARBA" id="ARBA00023004"/>
    </source>
</evidence>
<keyword evidence="9 12" id="KW-0503">Monooxygenase</keyword>
<dbReference type="InterPro" id="IPR017972">
    <property type="entry name" value="Cyt_P450_CS"/>
</dbReference>
<keyword evidence="5 11" id="KW-0479">Metal-binding</keyword>
<evidence type="ECO:0000256" key="1">
    <source>
        <dbReference type="ARBA" id="ARBA00004370"/>
    </source>
</evidence>
<dbReference type="GO" id="GO:0005506">
    <property type="term" value="F:iron ion binding"/>
    <property type="evidence" value="ECO:0007669"/>
    <property type="project" value="InterPro"/>
</dbReference>
<evidence type="ECO:0000313" key="15">
    <source>
        <dbReference type="Proteomes" id="UP000825935"/>
    </source>
</evidence>
<dbReference type="PROSITE" id="PS00086">
    <property type="entry name" value="CYTOCHROME_P450"/>
    <property type="match status" value="1"/>
</dbReference>
<comment type="similarity">
    <text evidence="2 12">Belongs to the cytochrome P450 family.</text>
</comment>
<organism evidence="14 15">
    <name type="scientific">Ceratopteris richardii</name>
    <name type="common">Triangle waterfern</name>
    <dbReference type="NCBI Taxonomy" id="49495"/>
    <lineage>
        <taxon>Eukaryota</taxon>
        <taxon>Viridiplantae</taxon>
        <taxon>Streptophyta</taxon>
        <taxon>Embryophyta</taxon>
        <taxon>Tracheophyta</taxon>
        <taxon>Polypodiopsida</taxon>
        <taxon>Polypodiidae</taxon>
        <taxon>Polypodiales</taxon>
        <taxon>Pteridineae</taxon>
        <taxon>Pteridaceae</taxon>
        <taxon>Parkerioideae</taxon>
        <taxon>Ceratopteris</taxon>
    </lineage>
</organism>
<evidence type="ECO:0000256" key="2">
    <source>
        <dbReference type="ARBA" id="ARBA00010617"/>
    </source>
</evidence>
<dbReference type="Pfam" id="PF00067">
    <property type="entry name" value="p450"/>
    <property type="match status" value="1"/>
</dbReference>
<name>A0A8T2RUC1_CERRI</name>
<dbReference type="GO" id="GO:0016020">
    <property type="term" value="C:membrane"/>
    <property type="evidence" value="ECO:0007669"/>
    <property type="project" value="UniProtKB-SubCell"/>
</dbReference>
<accession>A0A8T2RUC1</accession>
<evidence type="ECO:0000256" key="11">
    <source>
        <dbReference type="PIRSR" id="PIRSR602401-1"/>
    </source>
</evidence>
<evidence type="ECO:0000256" key="12">
    <source>
        <dbReference type="RuleBase" id="RU000461"/>
    </source>
</evidence>
<feature type="transmembrane region" description="Helical" evidence="13">
    <location>
        <begin position="12"/>
        <end position="33"/>
    </location>
</feature>
<dbReference type="InterPro" id="IPR050665">
    <property type="entry name" value="Cytochrome_P450_Monooxygen"/>
</dbReference>
<evidence type="ECO:0000313" key="14">
    <source>
        <dbReference type="EMBL" id="KAH7299840.1"/>
    </source>
</evidence>
<gene>
    <name evidence="14" type="ORF">KP509_24G032400</name>
</gene>
<evidence type="ECO:0000256" key="4">
    <source>
        <dbReference type="ARBA" id="ARBA00022692"/>
    </source>
</evidence>
<keyword evidence="15" id="KW-1185">Reference proteome</keyword>
<evidence type="ECO:0000256" key="6">
    <source>
        <dbReference type="ARBA" id="ARBA00022989"/>
    </source>
</evidence>
<comment type="subcellular location">
    <subcellularLocation>
        <location evidence="1">Membrane</location>
    </subcellularLocation>
</comment>
<keyword evidence="4 13" id="KW-0812">Transmembrane</keyword>
<dbReference type="PANTHER" id="PTHR24282">
    <property type="entry name" value="CYTOCHROME P450 FAMILY MEMBER"/>
    <property type="match status" value="1"/>
</dbReference>
<keyword evidence="7 12" id="KW-0560">Oxidoreductase</keyword>
<keyword evidence="10 13" id="KW-0472">Membrane</keyword>
<dbReference type="OMA" id="ALHRNDE"/>
<dbReference type="PRINTS" id="PR00463">
    <property type="entry name" value="EP450I"/>
</dbReference>
<evidence type="ECO:0008006" key="16">
    <source>
        <dbReference type="Google" id="ProtNLM"/>
    </source>
</evidence>
<dbReference type="Proteomes" id="UP000825935">
    <property type="component" value="Chromosome 24"/>
</dbReference>
<evidence type="ECO:0000256" key="9">
    <source>
        <dbReference type="ARBA" id="ARBA00023033"/>
    </source>
</evidence>
<reference evidence="14" key="1">
    <citation type="submission" date="2021-08" db="EMBL/GenBank/DDBJ databases">
        <title>WGS assembly of Ceratopteris richardii.</title>
        <authorList>
            <person name="Marchant D.B."/>
            <person name="Chen G."/>
            <person name="Jenkins J."/>
            <person name="Shu S."/>
            <person name="Leebens-Mack J."/>
            <person name="Grimwood J."/>
            <person name="Schmutz J."/>
            <person name="Soltis P."/>
            <person name="Soltis D."/>
            <person name="Chen Z.-H."/>
        </authorList>
    </citation>
    <scope>NUCLEOTIDE SEQUENCE</scope>
    <source>
        <strain evidence="14">Whitten #5841</strain>
        <tissue evidence="14">Leaf</tissue>
    </source>
</reference>
<dbReference type="InterPro" id="IPR001128">
    <property type="entry name" value="Cyt_P450"/>
</dbReference>
<dbReference type="GO" id="GO:0016705">
    <property type="term" value="F:oxidoreductase activity, acting on paired donors, with incorporation or reduction of molecular oxygen"/>
    <property type="evidence" value="ECO:0007669"/>
    <property type="project" value="InterPro"/>
</dbReference>
<dbReference type="AlphaFoldDB" id="A0A8T2RUC1"/>
<evidence type="ECO:0000256" key="5">
    <source>
        <dbReference type="ARBA" id="ARBA00022723"/>
    </source>
</evidence>
<dbReference type="EMBL" id="CM035429">
    <property type="protein sequence ID" value="KAH7299840.1"/>
    <property type="molecule type" value="Genomic_DNA"/>
</dbReference>
<dbReference type="OrthoDB" id="1470350at2759"/>
<dbReference type="PANTHER" id="PTHR24282:SF211">
    <property type="entry name" value="CYTOCHROME P450-RELATED"/>
    <property type="match status" value="1"/>
</dbReference>
<sequence length="528" mass="60019">MELAENLRFVDVILALLVVLLGGPLIFALQTFLSKWKNMQRVRRILEAQGVKCLPRQFFSGNVSEMAAINARTQAQPMSDVTNYVAPYVLPHLYEWSKLYGDHFAYSIGFQVRYVLRDPEQARELLVGKAGHFIKPKGRPDAQDLIGGSVASLEGEKWAQHRRILSNAFFLEKLKDMVPRVVALTTAMMKDWEHRIAEAPTVDVAKEFRTLTADVIAHTAFGTSYAEGKMVFEIQHKQQELVAKLLSSVYIPGSRFLPTEQNRYRNKLNRELRRILGDIVQKRMESSEARNGDGKHANDLLGVLLAANKGELHGPQKNLTLTLNEIISECKTFFFAGHDTTSSLLTFTFLLLGTHTEWQERLREEVFQVCGKTQLPTAESLNHLKYVNMVLNESLRLYPAAPAMFRETYKDTQLGETVVPAGTVIVVPIIMWHQDERFWGLDANEFRPDRFEEGISKACKVPGAYLPFSMGPRVCIGQTFAIIEAKIVLCTILQHYRFRLSPEYVHAPMTVFTLRPKFGMPIIFEKLT</sequence>
<dbReference type="GO" id="GO:0020037">
    <property type="term" value="F:heme binding"/>
    <property type="evidence" value="ECO:0007669"/>
    <property type="project" value="InterPro"/>
</dbReference>
<keyword evidence="8 11" id="KW-0408">Iron</keyword>
<proteinExistence type="inferred from homology"/>
<evidence type="ECO:0000256" key="10">
    <source>
        <dbReference type="ARBA" id="ARBA00023136"/>
    </source>
</evidence>
<dbReference type="PRINTS" id="PR00385">
    <property type="entry name" value="P450"/>
</dbReference>
<evidence type="ECO:0000256" key="3">
    <source>
        <dbReference type="ARBA" id="ARBA00022617"/>
    </source>
</evidence>
<dbReference type="InterPro" id="IPR036396">
    <property type="entry name" value="Cyt_P450_sf"/>
</dbReference>
<keyword evidence="6 13" id="KW-1133">Transmembrane helix</keyword>
<keyword evidence="3 11" id="KW-0349">Heme</keyword>
<dbReference type="GO" id="GO:0004497">
    <property type="term" value="F:monooxygenase activity"/>
    <property type="evidence" value="ECO:0007669"/>
    <property type="project" value="UniProtKB-KW"/>
</dbReference>
<comment type="caution">
    <text evidence="14">The sequence shown here is derived from an EMBL/GenBank/DDBJ whole genome shotgun (WGS) entry which is preliminary data.</text>
</comment>
<dbReference type="InterPro" id="IPR002401">
    <property type="entry name" value="Cyt_P450_E_grp-I"/>
</dbReference>
<evidence type="ECO:0000256" key="13">
    <source>
        <dbReference type="SAM" id="Phobius"/>
    </source>
</evidence>
<evidence type="ECO:0000256" key="7">
    <source>
        <dbReference type="ARBA" id="ARBA00023002"/>
    </source>
</evidence>
<dbReference type="SUPFAM" id="SSF48264">
    <property type="entry name" value="Cytochrome P450"/>
    <property type="match status" value="1"/>
</dbReference>
<protein>
    <recommendedName>
        <fullName evidence="16">Cytochrome P450</fullName>
    </recommendedName>
</protein>